<keyword evidence="3" id="KW-1185">Reference proteome</keyword>
<sequence length="109" mass="12645">MADLPDANDGPRTVTDGYFEREVRLSRESTAAFLRDLADQIESEPRLTISTDEWKIPFEFDEPIEVEVEFVGETHRQLNSNWSSSGRRRRTRSELVNKYFTGIFILCVS</sequence>
<name>A0ABD5ZWQ4_9EURY</name>
<dbReference type="EMBL" id="JBHTAT010000001">
    <property type="protein sequence ID" value="MFC7254829.1"/>
    <property type="molecule type" value="Genomic_DNA"/>
</dbReference>
<accession>A0ABD5ZWQ4</accession>
<evidence type="ECO:0000313" key="2">
    <source>
        <dbReference type="EMBL" id="MFC7254829.1"/>
    </source>
</evidence>
<dbReference type="InterPro" id="IPR027598">
    <property type="entry name" value="Amphi-Trp_dom"/>
</dbReference>
<dbReference type="Proteomes" id="UP001596434">
    <property type="component" value="Unassembled WGS sequence"/>
</dbReference>
<evidence type="ECO:0000313" key="3">
    <source>
        <dbReference type="Proteomes" id="UP001596434"/>
    </source>
</evidence>
<protein>
    <submittedName>
        <fullName evidence="2">Amphi-Trp domain-containing protein</fullName>
    </submittedName>
</protein>
<dbReference type="RefSeq" id="WP_379703026.1">
    <property type="nucleotide sequence ID" value="NZ_JBHTAT010000001.1"/>
</dbReference>
<gene>
    <name evidence="2" type="ORF">ACFQKE_05900</name>
</gene>
<dbReference type="NCBIfam" id="TIGR04354">
    <property type="entry name" value="amphi-Trp"/>
    <property type="match status" value="1"/>
</dbReference>
<feature type="domain" description="Amphi-Trp" evidence="1">
    <location>
        <begin position="18"/>
        <end position="77"/>
    </location>
</feature>
<dbReference type="GeneID" id="96953164"/>
<evidence type="ECO:0000259" key="1">
    <source>
        <dbReference type="Pfam" id="PF20068"/>
    </source>
</evidence>
<reference evidence="2 3" key="1">
    <citation type="journal article" date="2019" name="Int. J. Syst. Evol. Microbiol.">
        <title>The Global Catalogue of Microorganisms (GCM) 10K type strain sequencing project: providing services to taxonomists for standard genome sequencing and annotation.</title>
        <authorList>
            <consortium name="The Broad Institute Genomics Platform"/>
            <consortium name="The Broad Institute Genome Sequencing Center for Infectious Disease"/>
            <person name="Wu L."/>
            <person name="Ma J."/>
        </authorList>
    </citation>
    <scope>NUCLEOTIDE SEQUENCE [LARGE SCALE GENOMIC DNA]</scope>
    <source>
        <strain evidence="2 3">GX21</strain>
    </source>
</reference>
<proteinExistence type="predicted"/>
<comment type="caution">
    <text evidence="2">The sequence shown here is derived from an EMBL/GenBank/DDBJ whole genome shotgun (WGS) entry which is preliminary data.</text>
</comment>
<organism evidence="2 3">
    <name type="scientific">Haloplanus litoreus</name>
    <dbReference type="NCBI Taxonomy" id="767515"/>
    <lineage>
        <taxon>Archaea</taxon>
        <taxon>Methanobacteriati</taxon>
        <taxon>Methanobacteriota</taxon>
        <taxon>Stenosarchaea group</taxon>
        <taxon>Halobacteria</taxon>
        <taxon>Halobacteriales</taxon>
        <taxon>Haloferacaceae</taxon>
        <taxon>Haloplanus</taxon>
    </lineage>
</organism>
<dbReference type="Pfam" id="PF20068">
    <property type="entry name" value="Amphi-Trp"/>
    <property type="match status" value="1"/>
</dbReference>
<dbReference type="AlphaFoldDB" id="A0ABD5ZWQ4"/>